<protein>
    <submittedName>
        <fullName evidence="2">Uncharacterized protein</fullName>
    </submittedName>
</protein>
<evidence type="ECO:0000256" key="1">
    <source>
        <dbReference type="ARBA" id="ARBA00038101"/>
    </source>
</evidence>
<evidence type="ECO:0000313" key="2">
    <source>
        <dbReference type="EMBL" id="WFD37783.1"/>
    </source>
</evidence>
<dbReference type="InterPro" id="IPR011990">
    <property type="entry name" value="TPR-like_helical_dom_sf"/>
</dbReference>
<evidence type="ECO:0000313" key="3">
    <source>
        <dbReference type="Proteomes" id="UP001217754"/>
    </source>
</evidence>
<dbReference type="InterPro" id="IPR050767">
    <property type="entry name" value="Sel1_AlgK"/>
</dbReference>
<gene>
    <name evidence="2" type="ORF">MJAP1_000730</name>
</gene>
<dbReference type="Proteomes" id="UP001217754">
    <property type="component" value="Chromosome 1"/>
</dbReference>
<comment type="similarity">
    <text evidence="1">Belongs to the sel-1 family.</text>
</comment>
<dbReference type="PANTHER" id="PTHR11102">
    <property type="entry name" value="SEL-1-LIKE PROTEIN"/>
    <property type="match status" value="1"/>
</dbReference>
<dbReference type="GeneID" id="85224379"/>
<sequence length="421" mass="46333">MATATLDTSDLPPIPDKRLTRLIPRTKRHPVPQDTAESIVGLIVNEPAPANATQQRETEAQVYQLLEDSKQSSASLRQLAAAVLQLSRDKDRNLVASRLYAMAYRRGDDDAGYSWATMVLEGMVPNEVDSTTKQVDDAMRLYADLARKGHAQSLFGMGRYLLAQATREPETAEKRVPRAIELWQRAGKSGMPDAWYELGRMYEAGELVPQDKDNALTCFEHGARAGSSLSCYALGVLHAERANKAHESGDAKASHSASTLANRYFLQAAQKGHAPSAYNMGVRYLLRDATDDASTPEQRRSAHQAQWGIVPDDRSAREWFGAASSKNFMPAMMNYGAMLVDGRGATTNGPTADDLFEAKRVYRRVLVLGQVAQQNPSLLPGRATGDTPEVMKHMVQQAEHALQHINTLQPTSPDELPPHRS</sequence>
<dbReference type="SMART" id="SM00671">
    <property type="entry name" value="SEL1"/>
    <property type="match status" value="3"/>
</dbReference>
<organism evidence="2 3">
    <name type="scientific">Malassezia japonica</name>
    <dbReference type="NCBI Taxonomy" id="223818"/>
    <lineage>
        <taxon>Eukaryota</taxon>
        <taxon>Fungi</taxon>
        <taxon>Dikarya</taxon>
        <taxon>Basidiomycota</taxon>
        <taxon>Ustilaginomycotina</taxon>
        <taxon>Malasseziomycetes</taxon>
        <taxon>Malasseziales</taxon>
        <taxon>Malasseziaceae</taxon>
        <taxon>Malassezia</taxon>
    </lineage>
</organism>
<proteinExistence type="inferred from homology"/>
<dbReference type="RefSeq" id="XP_060120680.1">
    <property type="nucleotide sequence ID" value="XM_060264697.1"/>
</dbReference>
<dbReference type="PANTHER" id="PTHR11102:SF160">
    <property type="entry name" value="ERAD-ASSOCIATED E3 UBIQUITIN-PROTEIN LIGASE COMPONENT HRD3"/>
    <property type="match status" value="1"/>
</dbReference>
<dbReference type="SUPFAM" id="SSF81901">
    <property type="entry name" value="HCP-like"/>
    <property type="match status" value="2"/>
</dbReference>
<dbReference type="EMBL" id="CP119958">
    <property type="protein sequence ID" value="WFD37783.1"/>
    <property type="molecule type" value="Genomic_DNA"/>
</dbReference>
<keyword evidence="3" id="KW-1185">Reference proteome</keyword>
<reference evidence="2" key="1">
    <citation type="submission" date="2023-03" db="EMBL/GenBank/DDBJ databases">
        <title>Mating type loci evolution in Malassezia.</title>
        <authorList>
            <person name="Coelho M.A."/>
        </authorList>
    </citation>
    <scope>NUCLEOTIDE SEQUENCE</scope>
    <source>
        <strain evidence="2">CBS 9431</strain>
    </source>
</reference>
<accession>A0AAF0J8Z8</accession>
<dbReference type="AlphaFoldDB" id="A0AAF0J8Z8"/>
<dbReference type="InterPro" id="IPR006597">
    <property type="entry name" value="Sel1-like"/>
</dbReference>
<name>A0AAF0J8Z8_9BASI</name>
<dbReference type="Gene3D" id="1.25.40.10">
    <property type="entry name" value="Tetratricopeptide repeat domain"/>
    <property type="match status" value="1"/>
</dbReference>